<feature type="chain" id="PRO_5012668770" description="Secreted protein" evidence="1">
    <location>
        <begin position="27"/>
        <end position="91"/>
    </location>
</feature>
<reference evidence="2" key="1">
    <citation type="journal article" date="2017" name="Parasit. Vectors">
        <title>Sialotranscriptomics of Rhipicephalus zambeziensis reveals intricate expression profiles of secretory proteins and suggests tight temporal transcriptional regulation during blood-feeding.</title>
        <authorList>
            <person name="de Castro M.H."/>
            <person name="de Klerk D."/>
            <person name="Pienaar R."/>
            <person name="Rees D.J.G."/>
            <person name="Mans B.J."/>
        </authorList>
    </citation>
    <scope>NUCLEOTIDE SEQUENCE</scope>
    <source>
        <tissue evidence="2">Salivary glands</tissue>
    </source>
</reference>
<accession>A0A224YCY8</accession>
<sequence>MSHEIVSAFVCRVSCVFFFFLQNVAKESLSFPTQQISTPQAADDAELTLRRSIAGTQTRQLWHAATQPSLDYTTSAGWKHAAIMQRLRHFA</sequence>
<evidence type="ECO:0000256" key="1">
    <source>
        <dbReference type="SAM" id="SignalP"/>
    </source>
</evidence>
<proteinExistence type="predicted"/>
<evidence type="ECO:0000313" key="2">
    <source>
        <dbReference type="EMBL" id="MAA14795.1"/>
    </source>
</evidence>
<protein>
    <recommendedName>
        <fullName evidence="3">Secreted protein</fullName>
    </recommendedName>
</protein>
<keyword evidence="1" id="KW-0732">Signal</keyword>
<name>A0A224YCY8_9ACAR</name>
<organism evidence="2">
    <name type="scientific">Rhipicephalus zambeziensis</name>
    <dbReference type="NCBI Taxonomy" id="60191"/>
    <lineage>
        <taxon>Eukaryota</taxon>
        <taxon>Metazoa</taxon>
        <taxon>Ecdysozoa</taxon>
        <taxon>Arthropoda</taxon>
        <taxon>Chelicerata</taxon>
        <taxon>Arachnida</taxon>
        <taxon>Acari</taxon>
        <taxon>Parasitiformes</taxon>
        <taxon>Ixodida</taxon>
        <taxon>Ixodoidea</taxon>
        <taxon>Ixodidae</taxon>
        <taxon>Rhipicephalinae</taxon>
        <taxon>Rhipicephalus</taxon>
        <taxon>Rhipicephalus</taxon>
    </lineage>
</organism>
<dbReference type="EMBL" id="GFPF01003649">
    <property type="protein sequence ID" value="MAA14795.1"/>
    <property type="molecule type" value="Transcribed_RNA"/>
</dbReference>
<feature type="signal peptide" evidence="1">
    <location>
        <begin position="1"/>
        <end position="26"/>
    </location>
</feature>
<evidence type="ECO:0008006" key="3">
    <source>
        <dbReference type="Google" id="ProtNLM"/>
    </source>
</evidence>
<dbReference type="AlphaFoldDB" id="A0A224YCY8"/>